<keyword evidence="3" id="KW-1185">Reference proteome</keyword>
<feature type="chain" id="PRO_5037709436" description="Chondroitinase B" evidence="1">
    <location>
        <begin position="23"/>
        <end position="387"/>
    </location>
</feature>
<evidence type="ECO:0000313" key="3">
    <source>
        <dbReference type="Proteomes" id="UP000627292"/>
    </source>
</evidence>
<dbReference type="Gene3D" id="2.160.20.10">
    <property type="entry name" value="Single-stranded right-handed beta-helix, Pectin lyase-like"/>
    <property type="match status" value="1"/>
</dbReference>
<keyword evidence="1" id="KW-0732">Signal</keyword>
<protein>
    <recommendedName>
        <fullName evidence="4">Chondroitinase B</fullName>
    </recommendedName>
</protein>
<feature type="signal peptide" evidence="1">
    <location>
        <begin position="1"/>
        <end position="22"/>
    </location>
</feature>
<accession>A0A917IWD1</accession>
<dbReference type="InterPro" id="IPR011050">
    <property type="entry name" value="Pectin_lyase_fold/virulence"/>
</dbReference>
<dbReference type="AlphaFoldDB" id="A0A917IWD1"/>
<gene>
    <name evidence="2" type="ORF">GCM10011379_14640</name>
</gene>
<dbReference type="SUPFAM" id="SSF51126">
    <property type="entry name" value="Pectin lyase-like"/>
    <property type="match status" value="1"/>
</dbReference>
<comment type="caution">
    <text evidence="2">The sequence shown here is derived from an EMBL/GenBank/DDBJ whole genome shotgun (WGS) entry which is preliminary data.</text>
</comment>
<dbReference type="InterPro" id="IPR039513">
    <property type="entry name" value="PL-6"/>
</dbReference>
<name>A0A917IWD1_9BACT</name>
<organism evidence="2 3">
    <name type="scientific">Filimonas zeae</name>
    <dbReference type="NCBI Taxonomy" id="1737353"/>
    <lineage>
        <taxon>Bacteria</taxon>
        <taxon>Pseudomonadati</taxon>
        <taxon>Bacteroidota</taxon>
        <taxon>Chitinophagia</taxon>
        <taxon>Chitinophagales</taxon>
        <taxon>Chitinophagaceae</taxon>
        <taxon>Filimonas</taxon>
    </lineage>
</organism>
<dbReference type="Proteomes" id="UP000627292">
    <property type="component" value="Unassembled WGS sequence"/>
</dbReference>
<dbReference type="Pfam" id="PF14592">
    <property type="entry name" value="Chondroitinas_B"/>
    <property type="match status" value="1"/>
</dbReference>
<reference evidence="2" key="2">
    <citation type="submission" date="2020-09" db="EMBL/GenBank/DDBJ databases">
        <authorList>
            <person name="Sun Q."/>
            <person name="Zhou Y."/>
        </authorList>
    </citation>
    <scope>NUCLEOTIDE SEQUENCE</scope>
    <source>
        <strain evidence="2">CGMCC 1.15290</strain>
    </source>
</reference>
<dbReference type="InterPro" id="IPR012334">
    <property type="entry name" value="Pectin_lyas_fold"/>
</dbReference>
<sequence length="387" mass="42028">MITKAAISILLTAQFICLTSTAIGTTSTVHSAAELENAVNAAKPGDQIIIANGKYTGWSCRLKGNGMAGKPVSIKAQSPGGVHFSDSTNNTTFTITGSYLELSGLVFEDNKLLRAQGKTATLIELESAQYCRVTSCLFQRNEAKSQFMPLVMISGNGAGNRIDHCTFINNVNNMDVSVKVTKEAVPLHSLIDNNEFAYKAKVTWPVFNGGECVQIGQDPVLLGNQQAFTTVRDNRFIQCNGEPEVISNKSSGNRYIHNYFENCQGELVMRGGHDCLVDSNTFKGGTGGIRINGSHHTITHNQMSDVPTAIRLMYGMARGKTEVGFYIAATDCIITNNTISHAITAILEGDSKNADWTGKFDVKRYPSRTMQDVAPVDNIIRDNSIQP</sequence>
<dbReference type="EMBL" id="BMIB01000002">
    <property type="protein sequence ID" value="GGH63576.1"/>
    <property type="molecule type" value="Genomic_DNA"/>
</dbReference>
<evidence type="ECO:0000256" key="1">
    <source>
        <dbReference type="SAM" id="SignalP"/>
    </source>
</evidence>
<dbReference type="RefSeq" id="WP_188951376.1">
    <property type="nucleotide sequence ID" value="NZ_BMIB01000002.1"/>
</dbReference>
<proteinExistence type="predicted"/>
<reference evidence="2" key="1">
    <citation type="journal article" date="2014" name="Int. J. Syst. Evol. Microbiol.">
        <title>Complete genome sequence of Corynebacterium casei LMG S-19264T (=DSM 44701T), isolated from a smear-ripened cheese.</title>
        <authorList>
            <consortium name="US DOE Joint Genome Institute (JGI-PGF)"/>
            <person name="Walter F."/>
            <person name="Albersmeier A."/>
            <person name="Kalinowski J."/>
            <person name="Ruckert C."/>
        </authorList>
    </citation>
    <scope>NUCLEOTIDE SEQUENCE</scope>
    <source>
        <strain evidence="2">CGMCC 1.15290</strain>
    </source>
</reference>
<evidence type="ECO:0000313" key="2">
    <source>
        <dbReference type="EMBL" id="GGH63576.1"/>
    </source>
</evidence>
<evidence type="ECO:0008006" key="4">
    <source>
        <dbReference type="Google" id="ProtNLM"/>
    </source>
</evidence>